<dbReference type="RefSeq" id="WP_138237078.1">
    <property type="nucleotide sequence ID" value="NZ_CP185860.1"/>
</dbReference>
<evidence type="ECO:0000313" key="2">
    <source>
        <dbReference type="Proteomes" id="UP000306791"/>
    </source>
</evidence>
<protein>
    <submittedName>
        <fullName evidence="1">Uncharacterized protein</fullName>
    </submittedName>
</protein>
<accession>A0ABY2UDR9</accession>
<gene>
    <name evidence="1" type="ORF">FDY93_17665</name>
</gene>
<organism evidence="1 2">
    <name type="scientific">Microbulbifer harenosus</name>
    <dbReference type="NCBI Taxonomy" id="2576840"/>
    <lineage>
        <taxon>Bacteria</taxon>
        <taxon>Pseudomonadati</taxon>
        <taxon>Pseudomonadota</taxon>
        <taxon>Gammaproteobacteria</taxon>
        <taxon>Cellvibrionales</taxon>
        <taxon>Microbulbiferaceae</taxon>
        <taxon>Microbulbifer</taxon>
    </lineage>
</organism>
<comment type="caution">
    <text evidence="1">The sequence shown here is derived from an EMBL/GenBank/DDBJ whole genome shotgun (WGS) entry which is preliminary data.</text>
</comment>
<proteinExistence type="predicted"/>
<keyword evidence="2" id="KW-1185">Reference proteome</keyword>
<reference evidence="1 2" key="1">
    <citation type="submission" date="2019-05" db="EMBL/GenBank/DDBJ databases">
        <title>Microbulbifer harenosus sp. nov., an alginate-degrading bacterium isolated from coastal sand.</title>
        <authorList>
            <person name="Huang H."/>
            <person name="Mo K."/>
            <person name="Bao S."/>
        </authorList>
    </citation>
    <scope>NUCLEOTIDE SEQUENCE [LARGE SCALE GENOMIC DNA]</scope>
    <source>
        <strain evidence="1 2">HB161719</strain>
    </source>
</reference>
<sequence length="133" mass="15198">MKVIKTMRPSERGAKRFLERYGERLCTVRYRASDCGTTVYTTVEVIVDARPRSAEGVSSNYPNAVRQAEAVALKISYEETEQRRAIKHAGGKWSRQIQAWITRRDEAIKLGLAHRIEEGLVELCTDIDWSVEI</sequence>
<dbReference type="EMBL" id="VANI01000022">
    <property type="protein sequence ID" value="TLM74290.1"/>
    <property type="molecule type" value="Genomic_DNA"/>
</dbReference>
<evidence type="ECO:0000313" key="1">
    <source>
        <dbReference type="EMBL" id="TLM74290.1"/>
    </source>
</evidence>
<name>A0ABY2UDR9_9GAMM</name>
<dbReference type="Proteomes" id="UP000306791">
    <property type="component" value="Unassembled WGS sequence"/>
</dbReference>